<dbReference type="Proteomes" id="UP000095280">
    <property type="component" value="Unplaced"/>
</dbReference>
<proteinExistence type="predicted"/>
<name>A0A1I8HYA1_9PLAT</name>
<evidence type="ECO:0000313" key="1">
    <source>
        <dbReference type="Proteomes" id="UP000095280"/>
    </source>
</evidence>
<dbReference type="WBParaSite" id="maker-uti_cns_0008856-snap-gene-0.5-mRNA-1">
    <property type="protein sequence ID" value="maker-uti_cns_0008856-snap-gene-0.5-mRNA-1"/>
    <property type="gene ID" value="maker-uti_cns_0008856-snap-gene-0.5"/>
</dbReference>
<evidence type="ECO:0000313" key="2">
    <source>
        <dbReference type="WBParaSite" id="maker-uti_cns_0008856-snap-gene-0.5-mRNA-1"/>
    </source>
</evidence>
<sequence length="146" mass="16101">ALRRLREDCGKFESFINFKFFFALPVLAKEGVELRDTIAACAAMRLEAAAVSLCLLASLLSICISAQPADVRDSYWKAVRNIAAKQQESEGAGTAGALAADLAEPEDRVGWPRIQQSMNPGGGRKRAWKRRRNDFRCVLHPISCYG</sequence>
<accession>A0A1I8HYA1</accession>
<keyword evidence="1" id="KW-1185">Reference proteome</keyword>
<reference evidence="2" key="1">
    <citation type="submission" date="2016-11" db="UniProtKB">
        <authorList>
            <consortium name="WormBaseParasite"/>
        </authorList>
    </citation>
    <scope>IDENTIFICATION</scope>
</reference>
<dbReference type="AlphaFoldDB" id="A0A1I8HYA1"/>
<organism evidence="1 2">
    <name type="scientific">Macrostomum lignano</name>
    <dbReference type="NCBI Taxonomy" id="282301"/>
    <lineage>
        <taxon>Eukaryota</taxon>
        <taxon>Metazoa</taxon>
        <taxon>Spiralia</taxon>
        <taxon>Lophotrochozoa</taxon>
        <taxon>Platyhelminthes</taxon>
        <taxon>Rhabditophora</taxon>
        <taxon>Macrostomorpha</taxon>
        <taxon>Macrostomida</taxon>
        <taxon>Macrostomidae</taxon>
        <taxon>Macrostomum</taxon>
    </lineage>
</organism>
<protein>
    <submittedName>
        <fullName evidence="2">Allatostatin C</fullName>
    </submittedName>
</protein>